<keyword evidence="2" id="KW-1185">Reference proteome</keyword>
<accession>A0A4C1W7S4</accession>
<proteinExistence type="predicted"/>
<sequence>MGGGYYLLCGGLRARLPLKAAHKFKDSARPRRPLTLIYTNNERSHTCSSPRGHLATDLILVQGNIFPPIVRPERTVNAVTELGVVGVHELEIFGTRRTRGAARRGRCLLSGYRRLRLEPFEFGLRRNIVASLRGTNGRATGVRHRSPPLRPRSLALRLFDGREVLGF</sequence>
<gene>
    <name evidence="1" type="ORF">EVAR_21738_1</name>
</gene>
<dbReference type="EMBL" id="BGZK01000486">
    <property type="protein sequence ID" value="GBP46582.1"/>
    <property type="molecule type" value="Genomic_DNA"/>
</dbReference>
<evidence type="ECO:0000313" key="1">
    <source>
        <dbReference type="EMBL" id="GBP46582.1"/>
    </source>
</evidence>
<dbReference type="AlphaFoldDB" id="A0A4C1W7S4"/>
<evidence type="ECO:0000313" key="2">
    <source>
        <dbReference type="Proteomes" id="UP000299102"/>
    </source>
</evidence>
<dbReference type="Proteomes" id="UP000299102">
    <property type="component" value="Unassembled WGS sequence"/>
</dbReference>
<comment type="caution">
    <text evidence="1">The sequence shown here is derived from an EMBL/GenBank/DDBJ whole genome shotgun (WGS) entry which is preliminary data.</text>
</comment>
<reference evidence="1 2" key="1">
    <citation type="journal article" date="2019" name="Commun. Biol.">
        <title>The bagworm genome reveals a unique fibroin gene that provides high tensile strength.</title>
        <authorList>
            <person name="Kono N."/>
            <person name="Nakamura H."/>
            <person name="Ohtoshi R."/>
            <person name="Tomita M."/>
            <person name="Numata K."/>
            <person name="Arakawa K."/>
        </authorList>
    </citation>
    <scope>NUCLEOTIDE SEQUENCE [LARGE SCALE GENOMIC DNA]</scope>
</reference>
<organism evidence="1 2">
    <name type="scientific">Eumeta variegata</name>
    <name type="common">Bagworm moth</name>
    <name type="synonym">Eumeta japonica</name>
    <dbReference type="NCBI Taxonomy" id="151549"/>
    <lineage>
        <taxon>Eukaryota</taxon>
        <taxon>Metazoa</taxon>
        <taxon>Ecdysozoa</taxon>
        <taxon>Arthropoda</taxon>
        <taxon>Hexapoda</taxon>
        <taxon>Insecta</taxon>
        <taxon>Pterygota</taxon>
        <taxon>Neoptera</taxon>
        <taxon>Endopterygota</taxon>
        <taxon>Lepidoptera</taxon>
        <taxon>Glossata</taxon>
        <taxon>Ditrysia</taxon>
        <taxon>Tineoidea</taxon>
        <taxon>Psychidae</taxon>
        <taxon>Oiketicinae</taxon>
        <taxon>Eumeta</taxon>
    </lineage>
</organism>
<protein>
    <submittedName>
        <fullName evidence="1">Uncharacterized protein</fullName>
    </submittedName>
</protein>
<name>A0A4C1W7S4_EUMVA</name>